<dbReference type="Proteomes" id="UP000732380">
    <property type="component" value="Unassembled WGS sequence"/>
</dbReference>
<comment type="caution">
    <text evidence="1">The sequence shown here is derived from an EMBL/GenBank/DDBJ whole genome shotgun (WGS) entry which is preliminary data.</text>
</comment>
<protein>
    <submittedName>
        <fullName evidence="1">Uncharacterized protein</fullName>
    </submittedName>
</protein>
<name>A0A9P7PYH4_9HYPO</name>
<reference evidence="1 2" key="1">
    <citation type="journal article" date="2020" name="bioRxiv">
        <title>Whole genome comparisons of ergot fungi reveals the divergence and evolution of species within the genus Claviceps are the result of varying mechanisms driving genome evolution and host range expansion.</title>
        <authorList>
            <person name="Wyka S.A."/>
            <person name="Mondo S.J."/>
            <person name="Liu M."/>
            <person name="Dettman J."/>
            <person name="Nalam V."/>
            <person name="Broders K.D."/>
        </authorList>
    </citation>
    <scope>NUCLEOTIDE SEQUENCE [LARGE SCALE GENOMIC DNA]</scope>
    <source>
        <strain evidence="1 2">LM576</strain>
    </source>
</reference>
<accession>A0A9P7PYH4</accession>
<keyword evidence="2" id="KW-1185">Reference proteome</keyword>
<dbReference type="EMBL" id="SRQM01000265">
    <property type="protein sequence ID" value="KAG6114346.1"/>
    <property type="molecule type" value="Genomic_DNA"/>
</dbReference>
<gene>
    <name evidence="1" type="ORF">E4U13_003398</name>
</gene>
<evidence type="ECO:0000313" key="1">
    <source>
        <dbReference type="EMBL" id="KAG6114346.1"/>
    </source>
</evidence>
<dbReference type="AlphaFoldDB" id="A0A9P7PYH4"/>
<evidence type="ECO:0000313" key="2">
    <source>
        <dbReference type="Proteomes" id="UP000732380"/>
    </source>
</evidence>
<sequence length="138" mass="14753">MKLASTGIDWQLQLQNPTPGGEVLLVPVKSLVGGQCLLSLNRAIEKPLDIAQRFGCTETRAGRSYLQFGKPLSYGCGLPSSMDSRSRRDSSASSAALSILQGIPHISLTRVSIDTVDYIPGIASDMAGMVRLNDVYAL</sequence>
<proteinExistence type="predicted"/>
<organism evidence="1 2">
    <name type="scientific">Claviceps humidiphila</name>
    <dbReference type="NCBI Taxonomy" id="1294629"/>
    <lineage>
        <taxon>Eukaryota</taxon>
        <taxon>Fungi</taxon>
        <taxon>Dikarya</taxon>
        <taxon>Ascomycota</taxon>
        <taxon>Pezizomycotina</taxon>
        <taxon>Sordariomycetes</taxon>
        <taxon>Hypocreomycetidae</taxon>
        <taxon>Hypocreales</taxon>
        <taxon>Clavicipitaceae</taxon>
        <taxon>Claviceps</taxon>
    </lineage>
</organism>